<comment type="caution">
    <text evidence="3">The sequence shown here is derived from an EMBL/GenBank/DDBJ whole genome shotgun (WGS) entry which is preliminary data.</text>
</comment>
<dbReference type="InterPro" id="IPR036291">
    <property type="entry name" value="NAD(P)-bd_dom_sf"/>
</dbReference>
<reference evidence="3" key="1">
    <citation type="journal article" date="2015" name="Nature">
        <title>Complex archaea that bridge the gap between prokaryotes and eukaryotes.</title>
        <authorList>
            <person name="Spang A."/>
            <person name="Saw J.H."/>
            <person name="Jorgensen S.L."/>
            <person name="Zaremba-Niedzwiedzka K."/>
            <person name="Martijn J."/>
            <person name="Lind A.E."/>
            <person name="van Eijk R."/>
            <person name="Schleper C."/>
            <person name="Guy L."/>
            <person name="Ettema T.J."/>
        </authorList>
    </citation>
    <scope>NUCLEOTIDE SEQUENCE</scope>
</reference>
<dbReference type="InterPro" id="IPR051203">
    <property type="entry name" value="Polysaccharide_Synthase-Rel"/>
</dbReference>
<dbReference type="EMBL" id="LAZR01002917">
    <property type="protein sequence ID" value="KKN24015.1"/>
    <property type="molecule type" value="Genomic_DNA"/>
</dbReference>
<dbReference type="SUPFAM" id="SSF51735">
    <property type="entry name" value="NAD(P)-binding Rossmann-fold domains"/>
    <property type="match status" value="1"/>
</dbReference>
<name>A0A0F9NWW6_9ZZZZ</name>
<feature type="domain" description="Polysaccharide biosynthesis protein CapD-like" evidence="2">
    <location>
        <begin position="12"/>
        <end position="295"/>
    </location>
</feature>
<comment type="similarity">
    <text evidence="1">Belongs to the polysaccharide synthase family.</text>
</comment>
<accession>A0A0F9NWW6</accession>
<evidence type="ECO:0000256" key="1">
    <source>
        <dbReference type="ARBA" id="ARBA00007430"/>
    </source>
</evidence>
<dbReference type="Gene3D" id="3.40.50.720">
    <property type="entry name" value="NAD(P)-binding Rossmann-like Domain"/>
    <property type="match status" value="1"/>
</dbReference>
<organism evidence="3">
    <name type="scientific">marine sediment metagenome</name>
    <dbReference type="NCBI Taxonomy" id="412755"/>
    <lineage>
        <taxon>unclassified sequences</taxon>
        <taxon>metagenomes</taxon>
        <taxon>ecological metagenomes</taxon>
    </lineage>
</organism>
<proteinExistence type="inferred from homology"/>
<dbReference type="InterPro" id="IPR003869">
    <property type="entry name" value="Polysac_CapD-like"/>
</dbReference>
<dbReference type="CDD" id="cd05237">
    <property type="entry name" value="UDP_invert_4-6DH_SDR_e"/>
    <property type="match status" value="1"/>
</dbReference>
<protein>
    <recommendedName>
        <fullName evidence="2">Polysaccharide biosynthesis protein CapD-like domain-containing protein</fullName>
    </recommendedName>
</protein>
<dbReference type="AlphaFoldDB" id="A0A0F9NWW6"/>
<gene>
    <name evidence="3" type="ORF">LCGC14_0899130</name>
</gene>
<dbReference type="PANTHER" id="PTHR43318">
    <property type="entry name" value="UDP-N-ACETYLGLUCOSAMINE 4,6-DEHYDRATASE"/>
    <property type="match status" value="1"/>
</dbReference>
<evidence type="ECO:0000313" key="3">
    <source>
        <dbReference type="EMBL" id="KKN24015.1"/>
    </source>
</evidence>
<dbReference type="PANTHER" id="PTHR43318:SF2">
    <property type="entry name" value="UDP-N-ACETYLGLUCOSAMINE 4,6-DEHYDRATASE (INVERTING)"/>
    <property type="match status" value="1"/>
</dbReference>
<sequence length="350" mass="39751">MDFLNFFKDKTIIVIGGTGSIGSEIVTQLLKYSPKTIRILSNSENEIWETKQRFKEDYETLRFLLGDIMNFERMKRAIAGADYVFNAAAIKHVPIGEYNPMETVNVNIHGLQNVLEASIFNKVKNLVHISTDKAVNPTTVMGATKMLGERICISRALAYGSHTTIISCVRFGNVLGSRGSIIPLIKTQIKRGNEVTLTDDKMQRFFLTISQAVKLVLKATVMAKGAEIYVLKMPTIVIKDLIEVIIEDYCPKIGKKPSDIKFNIIGPRFGEKLDEELISSIEFDSCFETKDMYVIYPVTYFEYNIRIGKYYNDQKKVEVDKSFQYSTKVGKPLSKEEIRDLIKEFTSNVI</sequence>
<evidence type="ECO:0000259" key="2">
    <source>
        <dbReference type="Pfam" id="PF02719"/>
    </source>
</evidence>
<dbReference type="Pfam" id="PF02719">
    <property type="entry name" value="Polysacc_synt_2"/>
    <property type="match status" value="1"/>
</dbReference>